<evidence type="ECO:0000256" key="4">
    <source>
        <dbReference type="ARBA" id="ARBA00022801"/>
    </source>
</evidence>
<dbReference type="InParanoid" id="A0A1E1KSU3"/>
<evidence type="ECO:0000259" key="11">
    <source>
        <dbReference type="PROSITE" id="PS51910"/>
    </source>
</evidence>
<dbReference type="PANTHER" id="PTHR11177">
    <property type="entry name" value="CHITINASE"/>
    <property type="match status" value="1"/>
</dbReference>
<dbReference type="InterPro" id="IPR001579">
    <property type="entry name" value="Glyco_hydro_18_chit_AS"/>
</dbReference>
<dbReference type="Gene3D" id="3.20.20.80">
    <property type="entry name" value="Glycosidases"/>
    <property type="match status" value="1"/>
</dbReference>
<evidence type="ECO:0000256" key="1">
    <source>
        <dbReference type="ARBA" id="ARBA00000822"/>
    </source>
</evidence>
<evidence type="ECO:0000256" key="2">
    <source>
        <dbReference type="ARBA" id="ARBA00008682"/>
    </source>
</evidence>
<dbReference type="EC" id="3.2.1.14" evidence="3"/>
<reference evidence="13" key="1">
    <citation type="submission" date="2016-03" db="EMBL/GenBank/DDBJ databases">
        <authorList>
            <person name="Ploux O."/>
        </authorList>
    </citation>
    <scope>NUCLEOTIDE SEQUENCE [LARGE SCALE GENOMIC DNA]</scope>
    <source>
        <strain evidence="13">UK7</strain>
    </source>
</reference>
<evidence type="ECO:0000256" key="5">
    <source>
        <dbReference type="ARBA" id="ARBA00023024"/>
    </source>
</evidence>
<dbReference type="InterPro" id="IPR029070">
    <property type="entry name" value="Chitinase_insertion_sf"/>
</dbReference>
<sequence length="457" mass="49925">MLCTNLLSFIFLCGSAVSIAFAEKRSPYYPTVPHSSAQTPKGDGKRTVGYMGNWDIFARKYFVTDVPASQLTHLIYSFGSVNNVTGEVQVAQPLDGKFILTDTRILTDEWADLQYPYPGDNSSIAAANTTNVYGNIKQMYLLKKKNRSLKTMLALLGWGLSPKFVPVLASPSLRANFVSSAIKVMTDLGFDGLDMDYEYITDATEAANMVSLLKDLRQAMDSLSTNGSSPYLLSYASPAGAPKYSLMDFQGMDKYLDFWNFMGYDYAGSWDAVSGHASNVFGSKDNPASTQFNTSSSIEHYIRVGGVSPSKINLGMPLYARSFSNTQGPGKAYNNTGAAGSFDEAATWDYKALPLPGANATVYNLDIGASYSYDPMSKLMISFDTPKNAQFKASWAQKMGLGGAMWWEISQDQSGKESLIGTVVETFGGVQALEKSLNHLDYPTSKYENLRRGMPGC</sequence>
<accession>A0A1E1KSU3</accession>
<dbReference type="Pfam" id="PF00704">
    <property type="entry name" value="Glyco_hydro_18"/>
    <property type="match status" value="1"/>
</dbReference>
<gene>
    <name evidence="12" type="ORF">RCO7_02797</name>
</gene>
<evidence type="ECO:0000256" key="8">
    <source>
        <dbReference type="ARBA" id="ARBA00023326"/>
    </source>
</evidence>
<evidence type="ECO:0000313" key="13">
    <source>
        <dbReference type="Proteomes" id="UP000178129"/>
    </source>
</evidence>
<dbReference type="FunCoup" id="A0A1E1KSU3">
    <property type="interactions" value="579"/>
</dbReference>
<keyword evidence="7 9" id="KW-0326">Glycosidase</keyword>
<protein>
    <recommendedName>
        <fullName evidence="3">chitinase</fullName>
        <ecNumber evidence="3">3.2.1.14</ecNumber>
    </recommendedName>
</protein>
<feature type="chain" id="PRO_5009446308" description="chitinase" evidence="10">
    <location>
        <begin position="23"/>
        <end position="457"/>
    </location>
</feature>
<dbReference type="CDD" id="cd06548">
    <property type="entry name" value="GH18_chitinase"/>
    <property type="match status" value="1"/>
</dbReference>
<dbReference type="InterPro" id="IPR050314">
    <property type="entry name" value="Glycosyl_Hydrlase_18"/>
</dbReference>
<keyword evidence="10" id="KW-0732">Signal</keyword>
<keyword evidence="13" id="KW-1185">Reference proteome</keyword>
<organism evidence="12 13">
    <name type="scientific">Rhynchosporium graminicola</name>
    <dbReference type="NCBI Taxonomy" id="2792576"/>
    <lineage>
        <taxon>Eukaryota</taxon>
        <taxon>Fungi</taxon>
        <taxon>Dikarya</taxon>
        <taxon>Ascomycota</taxon>
        <taxon>Pezizomycotina</taxon>
        <taxon>Leotiomycetes</taxon>
        <taxon>Helotiales</taxon>
        <taxon>Ploettnerulaceae</taxon>
        <taxon>Rhynchosporium</taxon>
    </lineage>
</organism>
<keyword evidence="5" id="KW-0146">Chitin degradation</keyword>
<dbReference type="Gene3D" id="3.10.50.10">
    <property type="match status" value="1"/>
</dbReference>
<dbReference type="InterPro" id="IPR011583">
    <property type="entry name" value="Chitinase_II/V-like_cat"/>
</dbReference>
<comment type="catalytic activity">
    <reaction evidence="1">
        <text>Random endo-hydrolysis of N-acetyl-beta-D-glucosaminide (1-&gt;4)-beta-linkages in chitin and chitodextrins.</text>
        <dbReference type="EC" id="3.2.1.14"/>
    </reaction>
</comment>
<dbReference type="PANTHER" id="PTHR11177:SF317">
    <property type="entry name" value="CHITINASE 12-RELATED"/>
    <property type="match status" value="1"/>
</dbReference>
<keyword evidence="8" id="KW-0624">Polysaccharide degradation</keyword>
<evidence type="ECO:0000256" key="7">
    <source>
        <dbReference type="ARBA" id="ARBA00023295"/>
    </source>
</evidence>
<feature type="domain" description="GH18" evidence="11">
    <location>
        <begin position="45"/>
        <end position="430"/>
    </location>
</feature>
<evidence type="ECO:0000256" key="9">
    <source>
        <dbReference type="RuleBase" id="RU000489"/>
    </source>
</evidence>
<comment type="similarity">
    <text evidence="2">Belongs to the glycosyl hydrolase 18 family. Chitinase class V subfamily.</text>
</comment>
<feature type="signal peptide" evidence="10">
    <location>
        <begin position="1"/>
        <end position="22"/>
    </location>
</feature>
<dbReference type="GO" id="GO:0006032">
    <property type="term" value="P:chitin catabolic process"/>
    <property type="evidence" value="ECO:0007669"/>
    <property type="project" value="UniProtKB-KW"/>
</dbReference>
<keyword evidence="4 9" id="KW-0378">Hydrolase</keyword>
<evidence type="ECO:0000256" key="10">
    <source>
        <dbReference type="SAM" id="SignalP"/>
    </source>
</evidence>
<evidence type="ECO:0000256" key="6">
    <source>
        <dbReference type="ARBA" id="ARBA00023277"/>
    </source>
</evidence>
<dbReference type="SUPFAM" id="SSF51445">
    <property type="entry name" value="(Trans)glycosidases"/>
    <property type="match status" value="1"/>
</dbReference>
<dbReference type="AlphaFoldDB" id="A0A1E1KSU3"/>
<keyword evidence="6" id="KW-0119">Carbohydrate metabolism</keyword>
<dbReference type="InterPro" id="IPR001223">
    <property type="entry name" value="Glyco_hydro18_cat"/>
</dbReference>
<dbReference type="PROSITE" id="PS51910">
    <property type="entry name" value="GH18_2"/>
    <property type="match status" value="1"/>
</dbReference>
<proteinExistence type="inferred from homology"/>
<dbReference type="SUPFAM" id="SSF54556">
    <property type="entry name" value="Chitinase insertion domain"/>
    <property type="match status" value="1"/>
</dbReference>
<name>A0A1E1KSU3_9HELO</name>
<dbReference type="GO" id="GO:0005576">
    <property type="term" value="C:extracellular region"/>
    <property type="evidence" value="ECO:0007669"/>
    <property type="project" value="TreeGrafter"/>
</dbReference>
<dbReference type="PROSITE" id="PS01095">
    <property type="entry name" value="GH18_1"/>
    <property type="match status" value="1"/>
</dbReference>
<dbReference type="GO" id="GO:0008843">
    <property type="term" value="F:endochitinase activity"/>
    <property type="evidence" value="ECO:0007669"/>
    <property type="project" value="UniProtKB-EC"/>
</dbReference>
<dbReference type="InterPro" id="IPR017853">
    <property type="entry name" value="GH"/>
</dbReference>
<dbReference type="GO" id="GO:0000272">
    <property type="term" value="P:polysaccharide catabolic process"/>
    <property type="evidence" value="ECO:0007669"/>
    <property type="project" value="UniProtKB-KW"/>
</dbReference>
<dbReference type="EMBL" id="FJUW01000021">
    <property type="protein sequence ID" value="CZT01074.1"/>
    <property type="molecule type" value="Genomic_DNA"/>
</dbReference>
<dbReference type="GO" id="GO:0008061">
    <property type="term" value="F:chitin binding"/>
    <property type="evidence" value="ECO:0007669"/>
    <property type="project" value="InterPro"/>
</dbReference>
<dbReference type="Proteomes" id="UP000178129">
    <property type="component" value="Unassembled WGS sequence"/>
</dbReference>
<comment type="caution">
    <text evidence="12">The sequence shown here is derived from an EMBL/GenBank/DDBJ whole genome shotgun (WGS) entry which is preliminary data.</text>
</comment>
<evidence type="ECO:0000256" key="3">
    <source>
        <dbReference type="ARBA" id="ARBA00012729"/>
    </source>
</evidence>
<dbReference type="SMART" id="SM00636">
    <property type="entry name" value="Glyco_18"/>
    <property type="match status" value="1"/>
</dbReference>
<dbReference type="STRING" id="914237.A0A1E1KSU3"/>
<evidence type="ECO:0000313" key="12">
    <source>
        <dbReference type="EMBL" id="CZT01074.1"/>
    </source>
</evidence>